<accession>A0AA39PC44</accession>
<comment type="caution">
    <text evidence="2">The sequence shown here is derived from an EMBL/GenBank/DDBJ whole genome shotgun (WGS) entry which is preliminary data.</text>
</comment>
<dbReference type="InterPro" id="IPR056457">
    <property type="entry name" value="DOP1_C"/>
</dbReference>
<evidence type="ECO:0000313" key="2">
    <source>
        <dbReference type="EMBL" id="KAK0481487.1"/>
    </source>
</evidence>
<feature type="domain" description="DOP1-like C-terminal" evidence="1">
    <location>
        <begin position="3"/>
        <end position="53"/>
    </location>
</feature>
<evidence type="ECO:0000313" key="3">
    <source>
        <dbReference type="Proteomes" id="UP001175227"/>
    </source>
</evidence>
<proteinExistence type="predicted"/>
<reference evidence="2" key="1">
    <citation type="submission" date="2023-06" db="EMBL/GenBank/DDBJ databases">
        <authorList>
            <consortium name="Lawrence Berkeley National Laboratory"/>
            <person name="Ahrendt S."/>
            <person name="Sahu N."/>
            <person name="Indic B."/>
            <person name="Wong-Bajracharya J."/>
            <person name="Merenyi Z."/>
            <person name="Ke H.-M."/>
            <person name="Monk M."/>
            <person name="Kocsube S."/>
            <person name="Drula E."/>
            <person name="Lipzen A."/>
            <person name="Balint B."/>
            <person name="Henrissat B."/>
            <person name="Andreopoulos B."/>
            <person name="Martin F.M."/>
            <person name="Harder C.B."/>
            <person name="Rigling D."/>
            <person name="Ford K.L."/>
            <person name="Foster G.D."/>
            <person name="Pangilinan J."/>
            <person name="Papanicolaou A."/>
            <person name="Barry K."/>
            <person name="LaButti K."/>
            <person name="Viragh M."/>
            <person name="Koriabine M."/>
            <person name="Yan M."/>
            <person name="Riley R."/>
            <person name="Champramary S."/>
            <person name="Plett K.L."/>
            <person name="Tsai I.J."/>
            <person name="Slot J."/>
            <person name="Sipos G."/>
            <person name="Plett J."/>
            <person name="Nagy L.G."/>
            <person name="Grigoriev I.V."/>
        </authorList>
    </citation>
    <scope>NUCLEOTIDE SEQUENCE</scope>
    <source>
        <strain evidence="2">ICMP 16352</strain>
    </source>
</reference>
<gene>
    <name evidence="2" type="ORF">IW261DRAFT_1077469</name>
</gene>
<keyword evidence="3" id="KW-1185">Reference proteome</keyword>
<dbReference type="Proteomes" id="UP001175227">
    <property type="component" value="Unassembled WGS sequence"/>
</dbReference>
<dbReference type="AlphaFoldDB" id="A0AA39PC44"/>
<sequence length="60" mass="6818">MSKLPSDGSDGLQLTLSAQCKFFDLLLVLQNDEFQIHQWIFITGTVEAIHRPKLESRSDV</sequence>
<protein>
    <recommendedName>
        <fullName evidence="1">DOP1-like C-terminal domain-containing protein</fullName>
    </recommendedName>
</protein>
<dbReference type="Pfam" id="PF24598">
    <property type="entry name" value="DOP1_C"/>
    <property type="match status" value="1"/>
</dbReference>
<name>A0AA39PC44_9AGAR</name>
<dbReference type="EMBL" id="JAUEPR010000008">
    <property type="protein sequence ID" value="KAK0481487.1"/>
    <property type="molecule type" value="Genomic_DNA"/>
</dbReference>
<organism evidence="2 3">
    <name type="scientific">Armillaria novae-zelandiae</name>
    <dbReference type="NCBI Taxonomy" id="153914"/>
    <lineage>
        <taxon>Eukaryota</taxon>
        <taxon>Fungi</taxon>
        <taxon>Dikarya</taxon>
        <taxon>Basidiomycota</taxon>
        <taxon>Agaricomycotina</taxon>
        <taxon>Agaricomycetes</taxon>
        <taxon>Agaricomycetidae</taxon>
        <taxon>Agaricales</taxon>
        <taxon>Marasmiineae</taxon>
        <taxon>Physalacriaceae</taxon>
        <taxon>Armillaria</taxon>
    </lineage>
</organism>
<evidence type="ECO:0000259" key="1">
    <source>
        <dbReference type="Pfam" id="PF24598"/>
    </source>
</evidence>